<dbReference type="GO" id="GO:0003992">
    <property type="term" value="F:N2-acetyl-L-ornithine:2-oxoglutarate 5-aminotransferase activity"/>
    <property type="evidence" value="ECO:0007669"/>
    <property type="project" value="UniProtKB-EC"/>
</dbReference>
<dbReference type="Gene3D" id="3.40.640.10">
    <property type="entry name" value="Type I PLP-dependent aspartate aminotransferase-like (Major domain)"/>
    <property type="match status" value="1"/>
</dbReference>
<dbReference type="HAMAP" id="MF_01107">
    <property type="entry name" value="ArgD_aminotrans_3"/>
    <property type="match status" value="1"/>
</dbReference>
<evidence type="ECO:0000256" key="7">
    <source>
        <dbReference type="ARBA" id="ARBA00022605"/>
    </source>
</evidence>
<dbReference type="PIRSF" id="PIRSF000521">
    <property type="entry name" value="Transaminase_4ab_Lys_Orn"/>
    <property type="match status" value="1"/>
</dbReference>
<dbReference type="FunFam" id="3.40.640.10:FF:000004">
    <property type="entry name" value="Acetylornithine aminotransferase"/>
    <property type="match status" value="1"/>
</dbReference>
<dbReference type="NCBIfam" id="NF002325">
    <property type="entry name" value="PRK01278.1"/>
    <property type="match status" value="1"/>
</dbReference>
<comment type="caution">
    <text evidence="12">The sequence shown here is derived from an EMBL/GenBank/DDBJ whole genome shotgun (WGS) entry which is preliminary data.</text>
</comment>
<evidence type="ECO:0000256" key="11">
    <source>
        <dbReference type="SAM" id="SignalP"/>
    </source>
</evidence>
<dbReference type="EMBL" id="JAFCMP010000112">
    <property type="protein sequence ID" value="KAG5186529.1"/>
    <property type="molecule type" value="Genomic_DNA"/>
</dbReference>
<comment type="pathway">
    <text evidence="3">Amino-acid biosynthesis; L-arginine biosynthesis; N(2)-acetyl-L-ornithine from L-glutamate: step 4/4.</text>
</comment>
<evidence type="ECO:0000256" key="5">
    <source>
        <dbReference type="ARBA" id="ARBA00012919"/>
    </source>
</evidence>
<evidence type="ECO:0000256" key="4">
    <source>
        <dbReference type="ARBA" id="ARBA00008954"/>
    </source>
</evidence>
<dbReference type="Proteomes" id="UP000664859">
    <property type="component" value="Unassembled WGS sequence"/>
</dbReference>
<organism evidence="12 13">
    <name type="scientific">Tribonema minus</name>
    <dbReference type="NCBI Taxonomy" id="303371"/>
    <lineage>
        <taxon>Eukaryota</taxon>
        <taxon>Sar</taxon>
        <taxon>Stramenopiles</taxon>
        <taxon>Ochrophyta</taxon>
        <taxon>PX clade</taxon>
        <taxon>Xanthophyceae</taxon>
        <taxon>Tribonematales</taxon>
        <taxon>Tribonemataceae</taxon>
        <taxon>Tribonema</taxon>
    </lineage>
</organism>
<evidence type="ECO:0000256" key="3">
    <source>
        <dbReference type="ARBA" id="ARBA00005024"/>
    </source>
</evidence>
<gene>
    <name evidence="12" type="ORF">JKP88DRAFT_214797</name>
</gene>
<evidence type="ECO:0000256" key="10">
    <source>
        <dbReference type="RuleBase" id="RU003560"/>
    </source>
</evidence>
<dbReference type="GO" id="GO:0005739">
    <property type="term" value="C:mitochondrion"/>
    <property type="evidence" value="ECO:0007669"/>
    <property type="project" value="UniProtKB-SubCell"/>
</dbReference>
<dbReference type="InterPro" id="IPR005814">
    <property type="entry name" value="Aminotrans_3"/>
</dbReference>
<dbReference type="AlphaFoldDB" id="A0A835ZAE5"/>
<dbReference type="OrthoDB" id="425114at2759"/>
<evidence type="ECO:0000256" key="8">
    <source>
        <dbReference type="ARBA" id="ARBA00022679"/>
    </source>
</evidence>
<dbReference type="UniPathway" id="UPA00068">
    <property type="reaction ID" value="UER00109"/>
</dbReference>
<proteinExistence type="inferred from homology"/>
<evidence type="ECO:0000256" key="9">
    <source>
        <dbReference type="ARBA" id="ARBA00022898"/>
    </source>
</evidence>
<sequence length="480" mass="50947">MVKQCAAAAVPLVLLLLGTGSSDAFTSSPVAHTSKQHRHSTLTMVATPEAPQVSSAAPLTMDEYSKYVQTTYGRYPLTIVRGKGCHLVDKDGKEYLDMVAGISTCALGHADPELTSAVSAQMSRMHHISNLYYIPEQGRLAKWLVENSCADRVFFCNSGAEANEAQIKLARKYAHTVLGLDLPVIITARQSFHGRTLATVTATGQPKYQKDFGPLPSGFEYVTYNDIDDLRATVKRINGRAKLRALLGLPKRGVAGILMEALQGEGGIVPATREFFAAVREICNETGALMMCDEVQTGMGRTGTIWGFENLGVEPDTFSSAKALGAGVPIGAMMCKAKCDVFKPGDHASTFGGNPLACAAGLVIANRISSGGLLTNVKARGEQLRAGLDRLLAKYPDHLKSKRGWGLINGLVIKDEVELLAGQVVAAATDGGLLLVPAGLKVVRYVPPLTVSEAEIDDALAKTDVAIAAAIARLREGAAK</sequence>
<evidence type="ECO:0000313" key="12">
    <source>
        <dbReference type="EMBL" id="KAG5186529.1"/>
    </source>
</evidence>
<dbReference type="PANTHER" id="PTHR11986">
    <property type="entry name" value="AMINOTRANSFERASE CLASS III"/>
    <property type="match status" value="1"/>
</dbReference>
<dbReference type="Pfam" id="PF00202">
    <property type="entry name" value="Aminotran_3"/>
    <property type="match status" value="1"/>
</dbReference>
<keyword evidence="9 10" id="KW-0663">Pyridoxal phosphate</keyword>
<evidence type="ECO:0000313" key="13">
    <source>
        <dbReference type="Proteomes" id="UP000664859"/>
    </source>
</evidence>
<dbReference type="NCBIfam" id="TIGR00707">
    <property type="entry name" value="argD"/>
    <property type="match status" value="1"/>
</dbReference>
<evidence type="ECO:0000256" key="6">
    <source>
        <dbReference type="ARBA" id="ARBA00022576"/>
    </source>
</evidence>
<keyword evidence="11" id="KW-0732">Signal</keyword>
<dbReference type="PANTHER" id="PTHR11986:SF79">
    <property type="entry name" value="ACETYLORNITHINE AMINOTRANSFERASE, MITOCHONDRIAL"/>
    <property type="match status" value="1"/>
</dbReference>
<protein>
    <recommendedName>
        <fullName evidence="5">acetylornithine transaminase</fullName>
        <ecNumber evidence="5">2.6.1.11</ecNumber>
    </recommendedName>
</protein>
<comment type="cofactor">
    <cofactor evidence="1">
        <name>pyridoxal 5'-phosphate</name>
        <dbReference type="ChEBI" id="CHEBI:597326"/>
    </cofactor>
</comment>
<dbReference type="InterPro" id="IPR050103">
    <property type="entry name" value="Class-III_PLP-dep_AT"/>
</dbReference>
<evidence type="ECO:0000256" key="1">
    <source>
        <dbReference type="ARBA" id="ARBA00001933"/>
    </source>
</evidence>
<keyword evidence="13" id="KW-1185">Reference proteome</keyword>
<dbReference type="GO" id="GO:0030170">
    <property type="term" value="F:pyridoxal phosphate binding"/>
    <property type="evidence" value="ECO:0007669"/>
    <property type="project" value="InterPro"/>
</dbReference>
<feature type="chain" id="PRO_5032340265" description="acetylornithine transaminase" evidence="11">
    <location>
        <begin position="25"/>
        <end position="480"/>
    </location>
</feature>
<dbReference type="GO" id="GO:0006526">
    <property type="term" value="P:L-arginine biosynthetic process"/>
    <property type="evidence" value="ECO:0007669"/>
    <property type="project" value="UniProtKB-UniPathway"/>
</dbReference>
<dbReference type="InterPro" id="IPR004636">
    <property type="entry name" value="AcOrn/SuccOrn_fam"/>
</dbReference>
<accession>A0A835ZAE5</accession>
<dbReference type="Gene3D" id="3.90.1150.10">
    <property type="entry name" value="Aspartate Aminotransferase, domain 1"/>
    <property type="match status" value="1"/>
</dbReference>
<dbReference type="InterPro" id="IPR015424">
    <property type="entry name" value="PyrdxlP-dep_Trfase"/>
</dbReference>
<dbReference type="InterPro" id="IPR015422">
    <property type="entry name" value="PyrdxlP-dep_Trfase_small"/>
</dbReference>
<dbReference type="EC" id="2.6.1.11" evidence="5"/>
<name>A0A835ZAE5_9STRA</name>
<keyword evidence="8 12" id="KW-0808">Transferase</keyword>
<dbReference type="GO" id="GO:0042802">
    <property type="term" value="F:identical protein binding"/>
    <property type="evidence" value="ECO:0007669"/>
    <property type="project" value="TreeGrafter"/>
</dbReference>
<dbReference type="CDD" id="cd00610">
    <property type="entry name" value="OAT_like"/>
    <property type="match status" value="1"/>
</dbReference>
<keyword evidence="6 12" id="KW-0032">Aminotransferase</keyword>
<dbReference type="SUPFAM" id="SSF53383">
    <property type="entry name" value="PLP-dependent transferases"/>
    <property type="match status" value="1"/>
</dbReference>
<comment type="subcellular location">
    <subcellularLocation>
        <location evidence="2">Mitochondrion</location>
    </subcellularLocation>
</comment>
<feature type="signal peptide" evidence="11">
    <location>
        <begin position="1"/>
        <end position="24"/>
    </location>
</feature>
<dbReference type="InterPro" id="IPR015421">
    <property type="entry name" value="PyrdxlP-dep_Trfase_major"/>
</dbReference>
<comment type="similarity">
    <text evidence="4 10">Belongs to the class-III pyridoxal-phosphate-dependent aminotransferase family.</text>
</comment>
<keyword evidence="7" id="KW-0028">Amino-acid biosynthesis</keyword>
<evidence type="ECO:0000256" key="2">
    <source>
        <dbReference type="ARBA" id="ARBA00004173"/>
    </source>
</evidence>
<reference evidence="12" key="1">
    <citation type="submission" date="2021-02" db="EMBL/GenBank/DDBJ databases">
        <title>First Annotated Genome of the Yellow-green Alga Tribonema minus.</title>
        <authorList>
            <person name="Mahan K.M."/>
        </authorList>
    </citation>
    <scope>NUCLEOTIDE SEQUENCE</scope>
    <source>
        <strain evidence="12">UTEX B ZZ1240</strain>
    </source>
</reference>